<dbReference type="Gene3D" id="3.40.30.10">
    <property type="entry name" value="Glutaredoxin"/>
    <property type="match status" value="1"/>
</dbReference>
<feature type="domain" description="Thioredoxin" evidence="7">
    <location>
        <begin position="1"/>
        <end position="105"/>
    </location>
</feature>
<dbReference type="InterPro" id="IPR036249">
    <property type="entry name" value="Thioredoxin-like_sf"/>
</dbReference>
<dbReference type="InterPro" id="IPR017937">
    <property type="entry name" value="Thioredoxin_CS"/>
</dbReference>
<reference evidence="8" key="1">
    <citation type="thesis" date="2020" institute="ProQuest LLC" country="789 East Eisenhower Parkway, Ann Arbor, MI, USA">
        <title>Comparative Genomics and Chromosome Evolution.</title>
        <authorList>
            <person name="Mudd A.B."/>
        </authorList>
    </citation>
    <scope>NUCLEOTIDE SEQUENCE</scope>
    <source>
        <strain evidence="8">Female2</strain>
        <tissue evidence="8">Blood</tissue>
    </source>
</reference>
<dbReference type="Pfam" id="PF00085">
    <property type="entry name" value="Thioredoxin"/>
    <property type="match status" value="1"/>
</dbReference>
<dbReference type="PIRSF" id="PIRSF000077">
    <property type="entry name" value="Thioredoxin"/>
    <property type="match status" value="1"/>
</dbReference>
<organism evidence="8 9">
    <name type="scientific">Hymenochirus boettgeri</name>
    <name type="common">Congo dwarf clawed frog</name>
    <dbReference type="NCBI Taxonomy" id="247094"/>
    <lineage>
        <taxon>Eukaryota</taxon>
        <taxon>Metazoa</taxon>
        <taxon>Chordata</taxon>
        <taxon>Craniata</taxon>
        <taxon>Vertebrata</taxon>
        <taxon>Euteleostomi</taxon>
        <taxon>Amphibia</taxon>
        <taxon>Batrachia</taxon>
        <taxon>Anura</taxon>
        <taxon>Pipoidea</taxon>
        <taxon>Pipidae</taxon>
        <taxon>Pipinae</taxon>
        <taxon>Hymenochirus</taxon>
    </lineage>
</organism>
<evidence type="ECO:0000256" key="2">
    <source>
        <dbReference type="ARBA" id="ARBA00023157"/>
    </source>
</evidence>
<keyword evidence="1" id="KW-0702">S-nitrosylation</keyword>
<evidence type="ECO:0000256" key="5">
    <source>
        <dbReference type="PIRSR" id="PIRSR000077-1"/>
    </source>
</evidence>
<evidence type="ECO:0000313" key="9">
    <source>
        <dbReference type="Proteomes" id="UP000812440"/>
    </source>
</evidence>
<feature type="site" description="Contributes to redox potential value" evidence="5">
    <location>
        <position position="34"/>
    </location>
</feature>
<dbReference type="AlphaFoldDB" id="A0A8T2IJI1"/>
<dbReference type="PRINTS" id="PR00421">
    <property type="entry name" value="THIOREDOXIN"/>
</dbReference>
<sequence>MVRHIENLEEFNAALQEAGDKLVVVDFTATWCGPCKMIGPLFETLSAENKDVVFLKVDVDDANDVAASCDIKCMPTFHFYRLKEKIDEFTGANGAVLVAKIEKLK</sequence>
<keyword evidence="2 6" id="KW-1015">Disulfide bond</keyword>
<evidence type="ECO:0000256" key="4">
    <source>
        <dbReference type="PIRNR" id="PIRNR000077"/>
    </source>
</evidence>
<comment type="caution">
    <text evidence="8">The sequence shown here is derived from an EMBL/GenBank/DDBJ whole genome shotgun (WGS) entry which is preliminary data.</text>
</comment>
<evidence type="ECO:0000259" key="7">
    <source>
        <dbReference type="PROSITE" id="PS51352"/>
    </source>
</evidence>
<gene>
    <name evidence="8" type="ORF">GDO86_017981</name>
</gene>
<dbReference type="OrthoDB" id="2121326at2759"/>
<dbReference type="Proteomes" id="UP000812440">
    <property type="component" value="Unassembled WGS sequence"/>
</dbReference>
<dbReference type="EMBL" id="JAACNH010001122">
    <property type="protein sequence ID" value="KAG8430326.1"/>
    <property type="molecule type" value="Genomic_DNA"/>
</dbReference>
<dbReference type="GO" id="GO:0015035">
    <property type="term" value="F:protein-disulfide reductase activity"/>
    <property type="evidence" value="ECO:0007669"/>
    <property type="project" value="InterPro"/>
</dbReference>
<comment type="similarity">
    <text evidence="4">Belongs to the thioredoxin family.</text>
</comment>
<protein>
    <recommendedName>
        <fullName evidence="4">Thioredoxin</fullName>
    </recommendedName>
</protein>
<keyword evidence="3 6" id="KW-0676">Redox-active center</keyword>
<feature type="site" description="Deprotonates C-terminal active site Cys" evidence="5">
    <location>
        <position position="26"/>
    </location>
</feature>
<dbReference type="InterPro" id="IPR005746">
    <property type="entry name" value="Thioredoxin"/>
</dbReference>
<dbReference type="CDD" id="cd02947">
    <property type="entry name" value="TRX_family"/>
    <property type="match status" value="1"/>
</dbReference>
<evidence type="ECO:0000256" key="6">
    <source>
        <dbReference type="PIRSR" id="PIRSR000077-4"/>
    </source>
</evidence>
<dbReference type="SUPFAM" id="SSF52833">
    <property type="entry name" value="Thioredoxin-like"/>
    <property type="match status" value="1"/>
</dbReference>
<name>A0A8T2IJI1_9PIPI</name>
<feature type="site" description="Contributes to redox potential value" evidence="5">
    <location>
        <position position="33"/>
    </location>
</feature>
<keyword evidence="9" id="KW-1185">Reference proteome</keyword>
<dbReference type="PROSITE" id="PS51352">
    <property type="entry name" value="THIOREDOXIN_2"/>
    <property type="match status" value="1"/>
</dbReference>
<feature type="active site" description="Nucleophile" evidence="5">
    <location>
        <position position="35"/>
    </location>
</feature>
<feature type="active site" description="Nucleophile" evidence="5">
    <location>
        <position position="32"/>
    </location>
</feature>
<feature type="disulfide bond" description="Redox-active" evidence="6">
    <location>
        <begin position="32"/>
        <end position="35"/>
    </location>
</feature>
<dbReference type="InterPro" id="IPR013766">
    <property type="entry name" value="Thioredoxin_domain"/>
</dbReference>
<proteinExistence type="inferred from homology"/>
<evidence type="ECO:0000256" key="3">
    <source>
        <dbReference type="ARBA" id="ARBA00023284"/>
    </source>
</evidence>
<dbReference type="PANTHER" id="PTHR46115">
    <property type="entry name" value="THIOREDOXIN-LIKE PROTEIN 1"/>
    <property type="match status" value="1"/>
</dbReference>
<evidence type="ECO:0000256" key="1">
    <source>
        <dbReference type="ARBA" id="ARBA00022799"/>
    </source>
</evidence>
<dbReference type="PROSITE" id="PS00194">
    <property type="entry name" value="THIOREDOXIN_1"/>
    <property type="match status" value="1"/>
</dbReference>
<evidence type="ECO:0000313" key="8">
    <source>
        <dbReference type="EMBL" id="KAG8430326.1"/>
    </source>
</evidence>
<accession>A0A8T2IJI1</accession>
<dbReference type="FunFam" id="3.40.30.10:FF:000245">
    <property type="entry name" value="Thioredoxin"/>
    <property type="match status" value="1"/>
</dbReference>